<comment type="caution">
    <text evidence="1">The sequence shown here is derived from an EMBL/GenBank/DDBJ whole genome shotgun (WGS) entry which is preliminary data.</text>
</comment>
<dbReference type="Proteomes" id="UP001497497">
    <property type="component" value="Unassembled WGS sequence"/>
</dbReference>
<reference evidence="1 2" key="1">
    <citation type="submission" date="2024-04" db="EMBL/GenBank/DDBJ databases">
        <authorList>
            <consortium name="Genoscope - CEA"/>
            <person name="William W."/>
        </authorList>
    </citation>
    <scope>NUCLEOTIDE SEQUENCE [LARGE SCALE GENOMIC DNA]</scope>
</reference>
<accession>A0AAV2I329</accession>
<protein>
    <submittedName>
        <fullName evidence="1">Uncharacterized protein</fullName>
    </submittedName>
</protein>
<evidence type="ECO:0000313" key="1">
    <source>
        <dbReference type="EMBL" id="CAL1540916.1"/>
    </source>
</evidence>
<sequence>MAIHLNEPNFNPIEQCYIPDRATVIFDWDNTLKVINVKKRCIESRVKVEFLEQLVRDKHCTLYIISAIQPSRINMSTILFEVDKLGLRKYFCSHCQNELNNCENQTCSSCPAVHDESFQISSTEFMINGGKSSVLLRNKTPSCCAESKQGELKKCIAWECSHKLDTQLVNSEYRYARWGNIVISGYDKAEVFLELTMQDNKRLKNFYSPTPITEELPAVIDLSAARCVTSRKNEVFHFECDCSAGEDSTEEADCCDDADNATVTLRKLERAVIFFDDEKVNIDNFKAIVKYSHCYLVV</sequence>
<gene>
    <name evidence="1" type="ORF">GSLYS_00014565001</name>
</gene>
<keyword evidence="2" id="KW-1185">Reference proteome</keyword>
<evidence type="ECO:0000313" key="2">
    <source>
        <dbReference type="Proteomes" id="UP001497497"/>
    </source>
</evidence>
<name>A0AAV2I329_LYMST</name>
<dbReference type="EMBL" id="CAXITT010000406">
    <property type="protein sequence ID" value="CAL1540916.1"/>
    <property type="molecule type" value="Genomic_DNA"/>
</dbReference>
<dbReference type="AlphaFoldDB" id="A0AAV2I329"/>
<proteinExistence type="predicted"/>
<organism evidence="1 2">
    <name type="scientific">Lymnaea stagnalis</name>
    <name type="common">Great pond snail</name>
    <name type="synonym">Helix stagnalis</name>
    <dbReference type="NCBI Taxonomy" id="6523"/>
    <lineage>
        <taxon>Eukaryota</taxon>
        <taxon>Metazoa</taxon>
        <taxon>Spiralia</taxon>
        <taxon>Lophotrochozoa</taxon>
        <taxon>Mollusca</taxon>
        <taxon>Gastropoda</taxon>
        <taxon>Heterobranchia</taxon>
        <taxon>Euthyneura</taxon>
        <taxon>Panpulmonata</taxon>
        <taxon>Hygrophila</taxon>
        <taxon>Lymnaeoidea</taxon>
        <taxon>Lymnaeidae</taxon>
        <taxon>Lymnaea</taxon>
    </lineage>
</organism>